<feature type="region of interest" description="Disordered" evidence="1">
    <location>
        <begin position="74"/>
        <end position="94"/>
    </location>
</feature>
<protein>
    <submittedName>
        <fullName evidence="3">Uncharacterized protein</fullName>
    </submittedName>
</protein>
<keyword evidence="2" id="KW-0732">Signal</keyword>
<accession>A0ABR1K1V5</accession>
<comment type="caution">
    <text evidence="3">The sequence shown here is derived from an EMBL/GenBank/DDBJ whole genome shotgun (WGS) entry which is preliminary data.</text>
</comment>
<feature type="compositionally biased region" description="Polar residues" evidence="1">
    <location>
        <begin position="131"/>
        <end position="143"/>
    </location>
</feature>
<feature type="region of interest" description="Disordered" evidence="1">
    <location>
        <begin position="124"/>
        <end position="143"/>
    </location>
</feature>
<gene>
    <name evidence="3" type="ORF">VKT23_003093</name>
</gene>
<name>A0ABR1K1V5_9AGAR</name>
<evidence type="ECO:0000313" key="4">
    <source>
        <dbReference type="Proteomes" id="UP001498398"/>
    </source>
</evidence>
<organism evidence="3 4">
    <name type="scientific">Marasmiellus scandens</name>
    <dbReference type="NCBI Taxonomy" id="2682957"/>
    <lineage>
        <taxon>Eukaryota</taxon>
        <taxon>Fungi</taxon>
        <taxon>Dikarya</taxon>
        <taxon>Basidiomycota</taxon>
        <taxon>Agaricomycotina</taxon>
        <taxon>Agaricomycetes</taxon>
        <taxon>Agaricomycetidae</taxon>
        <taxon>Agaricales</taxon>
        <taxon>Marasmiineae</taxon>
        <taxon>Omphalotaceae</taxon>
        <taxon>Marasmiellus</taxon>
    </lineage>
</organism>
<feature type="signal peptide" evidence="2">
    <location>
        <begin position="1"/>
        <end position="22"/>
    </location>
</feature>
<evidence type="ECO:0000256" key="2">
    <source>
        <dbReference type="SAM" id="SignalP"/>
    </source>
</evidence>
<sequence length="143" mass="15161">MRCFIFPILFGAFFASVQNVLAAPVARAGGGLLTALKPTNDTQNLVDAVASANNAAPSSTATNGEDIFAFTSWEPKDENAPETEGENGPSKRIFAADAWEPSQSESNSKRNDLIFAVIGWEPEEPESSTTFSAVETSTVTADN</sequence>
<reference evidence="3 4" key="1">
    <citation type="submission" date="2024-01" db="EMBL/GenBank/DDBJ databases">
        <title>A draft genome for the cacao thread blight pathogen Marasmiellus scandens.</title>
        <authorList>
            <person name="Baruah I.K."/>
            <person name="Leung J."/>
            <person name="Bukari Y."/>
            <person name="Amoako-Attah I."/>
            <person name="Meinhardt L.W."/>
            <person name="Bailey B.A."/>
            <person name="Cohen S.P."/>
        </authorList>
    </citation>
    <scope>NUCLEOTIDE SEQUENCE [LARGE SCALE GENOMIC DNA]</scope>
    <source>
        <strain evidence="3 4">GH-19</strain>
    </source>
</reference>
<dbReference type="EMBL" id="JBANRG010000003">
    <property type="protein sequence ID" value="KAK7468589.1"/>
    <property type="molecule type" value="Genomic_DNA"/>
</dbReference>
<feature type="chain" id="PRO_5046066144" evidence="2">
    <location>
        <begin position="23"/>
        <end position="143"/>
    </location>
</feature>
<evidence type="ECO:0000313" key="3">
    <source>
        <dbReference type="EMBL" id="KAK7468589.1"/>
    </source>
</evidence>
<proteinExistence type="predicted"/>
<evidence type="ECO:0000256" key="1">
    <source>
        <dbReference type="SAM" id="MobiDB-lite"/>
    </source>
</evidence>
<dbReference type="Proteomes" id="UP001498398">
    <property type="component" value="Unassembled WGS sequence"/>
</dbReference>
<keyword evidence="4" id="KW-1185">Reference proteome</keyword>